<comment type="caution">
    <text evidence="2">The sequence shown here is derived from an EMBL/GenBank/DDBJ whole genome shotgun (WGS) entry which is preliminary data.</text>
</comment>
<sequence length="92" mass="10445">MVMATLARRAAKTLLFVALFCVFARVIDASRFISLETANAFARWLHGSANQENYDDLWFFTDLIAYALCAVIAWRAMMGVWRRIAASRKPLA</sequence>
<evidence type="ECO:0000256" key="1">
    <source>
        <dbReference type="SAM" id="Phobius"/>
    </source>
</evidence>
<protein>
    <submittedName>
        <fullName evidence="2">Uncharacterized protein</fullName>
    </submittedName>
</protein>
<evidence type="ECO:0000313" key="2">
    <source>
        <dbReference type="EMBL" id="NCH86492.1"/>
    </source>
</evidence>
<organism evidence="2 3">
    <name type="scientific">Cronobacter dublinensis</name>
    <dbReference type="NCBI Taxonomy" id="413497"/>
    <lineage>
        <taxon>Bacteria</taxon>
        <taxon>Pseudomonadati</taxon>
        <taxon>Pseudomonadota</taxon>
        <taxon>Gammaproteobacteria</taxon>
        <taxon>Enterobacterales</taxon>
        <taxon>Enterobacteriaceae</taxon>
        <taxon>Cronobacter</taxon>
    </lineage>
</organism>
<evidence type="ECO:0000313" key="3">
    <source>
        <dbReference type="Proteomes" id="UP000778262"/>
    </source>
</evidence>
<dbReference type="AlphaFoldDB" id="A0A9Q4T071"/>
<dbReference type="EMBL" id="RPBY01000001">
    <property type="protein sequence ID" value="NCH86492.1"/>
    <property type="molecule type" value="Genomic_DNA"/>
</dbReference>
<proteinExistence type="predicted"/>
<keyword evidence="1" id="KW-0472">Membrane</keyword>
<dbReference type="Proteomes" id="UP000778262">
    <property type="component" value="Unassembled WGS sequence"/>
</dbReference>
<name>A0A9Q4T071_9ENTR</name>
<reference evidence="2" key="1">
    <citation type="submission" date="2018-11" db="EMBL/GenBank/DDBJ databases">
        <title>Genomics analysis of Putative Virulence Factors on Adhesion and Cytotoxicity for Cronobacter spp.</title>
        <authorList>
            <person name="Cui J."/>
        </authorList>
    </citation>
    <scope>NUCLEOTIDE SEQUENCE</scope>
    <source>
        <strain evidence="2">SD69</strain>
    </source>
</reference>
<feature type="transmembrane region" description="Helical" evidence="1">
    <location>
        <begin position="63"/>
        <end position="81"/>
    </location>
</feature>
<gene>
    <name evidence="2" type="ORF">EHJ13_03345</name>
</gene>
<keyword evidence="1" id="KW-0812">Transmembrane</keyword>
<accession>A0A9Q4T071</accession>
<keyword evidence="1" id="KW-1133">Transmembrane helix</keyword>